<feature type="transmembrane region" description="Helical" evidence="1">
    <location>
        <begin position="177"/>
        <end position="197"/>
    </location>
</feature>
<protein>
    <recommendedName>
        <fullName evidence="4">EamA domain-containing protein</fullName>
    </recommendedName>
</protein>
<evidence type="ECO:0000313" key="3">
    <source>
        <dbReference type="Proteomes" id="UP000030661"/>
    </source>
</evidence>
<feature type="transmembrane region" description="Helical" evidence="1">
    <location>
        <begin position="25"/>
        <end position="46"/>
    </location>
</feature>
<dbReference type="AlphaFoldDB" id="A0A0S6WAI3"/>
<dbReference type="STRING" id="1499967.U27_01749"/>
<gene>
    <name evidence="2" type="ORF">U27_01749</name>
</gene>
<dbReference type="Proteomes" id="UP000030661">
    <property type="component" value="Unassembled WGS sequence"/>
</dbReference>
<evidence type="ECO:0000256" key="1">
    <source>
        <dbReference type="SAM" id="Phobius"/>
    </source>
</evidence>
<accession>A0A0S6WAI3</accession>
<evidence type="ECO:0008006" key="4">
    <source>
        <dbReference type="Google" id="ProtNLM"/>
    </source>
</evidence>
<keyword evidence="1" id="KW-1133">Transmembrane helix</keyword>
<dbReference type="HOGENOM" id="CLU_993610_0_0_0"/>
<keyword evidence="1" id="KW-0812">Transmembrane</keyword>
<dbReference type="EMBL" id="DF820463">
    <property type="protein sequence ID" value="GAK54918.1"/>
    <property type="molecule type" value="Genomic_DNA"/>
</dbReference>
<organism evidence="2">
    <name type="scientific">Vecturithrix granuli</name>
    <dbReference type="NCBI Taxonomy" id="1499967"/>
    <lineage>
        <taxon>Bacteria</taxon>
        <taxon>Candidatus Moduliflexota</taxon>
        <taxon>Candidatus Vecturitrichia</taxon>
        <taxon>Candidatus Vecturitrichales</taxon>
        <taxon>Candidatus Vecturitrichaceae</taxon>
        <taxon>Candidatus Vecturithrix</taxon>
    </lineage>
</organism>
<feature type="transmembrane region" description="Helical" evidence="1">
    <location>
        <begin position="258"/>
        <end position="278"/>
    </location>
</feature>
<dbReference type="eggNOG" id="COG0697">
    <property type="taxonomic scope" value="Bacteria"/>
</dbReference>
<reference evidence="2" key="1">
    <citation type="journal article" date="2015" name="PeerJ">
        <title>First genomic representation of candidate bacterial phylum KSB3 points to enhanced environmental sensing as a trigger of wastewater bulking.</title>
        <authorList>
            <person name="Sekiguchi Y."/>
            <person name="Ohashi A."/>
            <person name="Parks D.H."/>
            <person name="Yamauchi T."/>
            <person name="Tyson G.W."/>
            <person name="Hugenholtz P."/>
        </authorList>
    </citation>
    <scope>NUCLEOTIDE SEQUENCE [LARGE SCALE GENOMIC DNA]</scope>
</reference>
<dbReference type="InterPro" id="IPR037185">
    <property type="entry name" value="EmrE-like"/>
</dbReference>
<feature type="transmembrane region" description="Helical" evidence="1">
    <location>
        <begin position="148"/>
        <end position="165"/>
    </location>
</feature>
<feature type="transmembrane region" description="Helical" evidence="1">
    <location>
        <begin position="58"/>
        <end position="81"/>
    </location>
</feature>
<name>A0A0S6WAI3_VECG1</name>
<proteinExistence type="predicted"/>
<keyword evidence="1" id="KW-0472">Membrane</keyword>
<sequence>MIFLLLSIICSVSIAHVFRYVQEKSLPMFGLFAVNYFVGFCVAVWGSDEAFWRQWSPFLFVLGGIIGILFVCSYVLMVLSIRKLGVTIPISLMRLSSVLPTFGSIIFFAEVPSVLQFSGIVLAFLALPLATQESLSCSNLAKLFHNGFGWGLLLFGVFGVTNFIFKIQHEIVPLYNPYHFLALLFPVAFLVSCLMLLRYKTFTAQTGMELRSDLTTYDEITPRSSRNILCAGLILGMLNLFSNYFFMKSLQQLPGIVVYPINGVGIILLSAVTSLFLWQERLLKKNYLFIALASLALLLIYPRS</sequence>
<feature type="transmembrane region" description="Helical" evidence="1">
    <location>
        <begin position="228"/>
        <end position="246"/>
    </location>
</feature>
<evidence type="ECO:0000313" key="2">
    <source>
        <dbReference type="EMBL" id="GAK54918.1"/>
    </source>
</evidence>
<keyword evidence="3" id="KW-1185">Reference proteome</keyword>
<dbReference type="Gene3D" id="1.10.3730.20">
    <property type="match status" value="1"/>
</dbReference>
<feature type="transmembrane region" description="Helical" evidence="1">
    <location>
        <begin position="101"/>
        <end position="127"/>
    </location>
</feature>
<dbReference type="SUPFAM" id="SSF103481">
    <property type="entry name" value="Multidrug resistance efflux transporter EmrE"/>
    <property type="match status" value="1"/>
</dbReference>
<feature type="transmembrane region" description="Helical" evidence="1">
    <location>
        <begin position="285"/>
        <end position="302"/>
    </location>
</feature>